<evidence type="ECO:0000313" key="1">
    <source>
        <dbReference type="EMBL" id="KAK0174161.1"/>
    </source>
</evidence>
<evidence type="ECO:0000313" key="2">
    <source>
        <dbReference type="Proteomes" id="UP001168990"/>
    </source>
</evidence>
<dbReference type="InterPro" id="IPR032062">
    <property type="entry name" value="DUF4803"/>
</dbReference>
<dbReference type="Proteomes" id="UP001168990">
    <property type="component" value="Unassembled WGS sequence"/>
</dbReference>
<protein>
    <submittedName>
        <fullName evidence="1">Uncharacterized protein</fullName>
    </submittedName>
</protein>
<gene>
    <name evidence="1" type="ORF">PV328_007270</name>
</gene>
<accession>A0AA39KUJ4</accession>
<dbReference type="PANTHER" id="PTHR47890:SF1">
    <property type="entry name" value="LD24308P"/>
    <property type="match status" value="1"/>
</dbReference>
<dbReference type="EMBL" id="JAQQBS010000002">
    <property type="protein sequence ID" value="KAK0174161.1"/>
    <property type="molecule type" value="Genomic_DNA"/>
</dbReference>
<proteinExistence type="predicted"/>
<keyword evidence="2" id="KW-1185">Reference proteome</keyword>
<dbReference type="AlphaFoldDB" id="A0AA39KUJ4"/>
<reference evidence="1" key="1">
    <citation type="journal article" date="2023" name="bioRxiv">
        <title>Scaffold-level genome assemblies of two parasitoid biocontrol wasps reveal the parthenogenesis mechanism and an associated novel virus.</title>
        <authorList>
            <person name="Inwood S."/>
            <person name="Skelly J."/>
            <person name="Guhlin J."/>
            <person name="Harrop T."/>
            <person name="Goldson S."/>
            <person name="Dearden P."/>
        </authorList>
    </citation>
    <scope>NUCLEOTIDE SEQUENCE</scope>
    <source>
        <strain evidence="1">Irish</strain>
        <tissue evidence="1">Whole body</tissue>
    </source>
</reference>
<name>A0AA39KUJ4_9HYME</name>
<dbReference type="PANTHER" id="PTHR47890">
    <property type="entry name" value="LD24308P"/>
    <property type="match status" value="1"/>
</dbReference>
<reference evidence="1" key="2">
    <citation type="submission" date="2023-03" db="EMBL/GenBank/DDBJ databases">
        <authorList>
            <person name="Inwood S.N."/>
            <person name="Skelly J.G."/>
            <person name="Guhlin J."/>
            <person name="Harrop T.W.R."/>
            <person name="Goldson S.G."/>
            <person name="Dearden P.K."/>
        </authorList>
    </citation>
    <scope>NUCLEOTIDE SEQUENCE</scope>
    <source>
        <strain evidence="1">Irish</strain>
        <tissue evidence="1">Whole body</tissue>
    </source>
</reference>
<comment type="caution">
    <text evidence="1">The sequence shown here is derived from an EMBL/GenBank/DDBJ whole genome shotgun (WGS) entry which is preliminary data.</text>
</comment>
<dbReference type="Pfam" id="PF16061">
    <property type="entry name" value="DUF4803"/>
    <property type="match status" value="1"/>
</dbReference>
<sequence>MRIFRLLHNYFRNHEKENISFLKSETRNILRHSLIREIRQRDPKIHVEGVTYGRLKYFIQGYVTGEQYLNESPVCDLKCSDYNHTKHHNHVGHYTPNSNLICHGIIYDCQTSNIETICEQPHSKTNDRRYAGLMDISEMTRRDCINKSDPKNRKNITSFSVVEAGILPWAMFNQESCELCACHCDYKNTLKSIRSFSLKEVNSNINENYVITGIRFRIVNQVVCLQIQQGKLINTIIDPKTVHWQPVDLPKLENNNNVVRLNYTKRSLNLDDVEVSRCSIVTGVKFQMIDDRLTLMVSGVEKFENGSINSSPIWYFAKSNVETREEININDLNVPTSSSKKNEILSQPNDYFIKFTTTSWITDEAQTVVPFIDLQEVATDPPSPVGGVGIYHKRQKSDGGFIAPKLLSIDYPSHL</sequence>
<organism evidence="1 2">
    <name type="scientific">Microctonus aethiopoides</name>
    <dbReference type="NCBI Taxonomy" id="144406"/>
    <lineage>
        <taxon>Eukaryota</taxon>
        <taxon>Metazoa</taxon>
        <taxon>Ecdysozoa</taxon>
        <taxon>Arthropoda</taxon>
        <taxon>Hexapoda</taxon>
        <taxon>Insecta</taxon>
        <taxon>Pterygota</taxon>
        <taxon>Neoptera</taxon>
        <taxon>Endopterygota</taxon>
        <taxon>Hymenoptera</taxon>
        <taxon>Apocrita</taxon>
        <taxon>Ichneumonoidea</taxon>
        <taxon>Braconidae</taxon>
        <taxon>Euphorinae</taxon>
        <taxon>Microctonus</taxon>
    </lineage>
</organism>